<dbReference type="OrthoDB" id="33582at2157"/>
<evidence type="ECO:0000256" key="1">
    <source>
        <dbReference type="ARBA" id="ARBA00022540"/>
    </source>
</evidence>
<dbReference type="HAMAP" id="MF_00032">
    <property type="entry name" value="eIF_6"/>
    <property type="match status" value="1"/>
</dbReference>
<comment type="caution">
    <text evidence="4">The sequence shown here is derived from an EMBL/GenBank/DDBJ whole genome shotgun (WGS) entry which is preliminary data.</text>
</comment>
<dbReference type="PANTHER" id="PTHR10784">
    <property type="entry name" value="TRANSLATION INITIATION FACTOR 6"/>
    <property type="match status" value="1"/>
</dbReference>
<sequence length="218" mass="22794">MMRTITIQESPIIGAFATCTEDIVLVPLGTSEPLREKIGQFLQANVVETLINGSTIVGSLCRGNSNAVLVPMGSNVRGMDQIDVPVVELPGKLNAVGNVVLANDFAALVHPELSDKSVEAIEKALKVEVRRGTIGGAKTVGMAGVATNRGLLVNPRATSTELEVLEELFGLPVDIGTSNYGTQMVGSGLIANSKGYVAGSQTTGHELGRIEDALDLLE</sequence>
<gene>
    <name evidence="3" type="primary">eif6</name>
    <name evidence="4" type="ORF">FKV42_03575</name>
</gene>
<dbReference type="NCBIfam" id="TIGR00323">
    <property type="entry name" value="eIF-6"/>
    <property type="match status" value="1"/>
</dbReference>
<keyword evidence="1 3" id="KW-0396">Initiation factor</keyword>
<evidence type="ECO:0000256" key="3">
    <source>
        <dbReference type="HAMAP-Rule" id="MF_00032"/>
    </source>
</evidence>
<comment type="similarity">
    <text evidence="3">Belongs to the eIF-6 family.</text>
</comment>
<reference evidence="4 5" key="1">
    <citation type="submission" date="2019-06" db="EMBL/GenBank/DDBJ databases">
        <title>Draft genome sequence of Methanolobus vulcani B1d.</title>
        <authorList>
            <person name="Creighbaum A.J."/>
            <person name="Ticak T."/>
            <person name="Hariraju D."/>
            <person name="Arivett B.A."/>
            <person name="Ferguson D.J.Jr."/>
        </authorList>
    </citation>
    <scope>NUCLEOTIDE SEQUENCE [LARGE SCALE GENOMIC DNA]</scope>
    <source>
        <strain evidence="4 5">B1d</strain>
    </source>
</reference>
<dbReference type="EMBL" id="VIAQ01000009">
    <property type="protein sequence ID" value="TQD27317.1"/>
    <property type="molecule type" value="Genomic_DNA"/>
</dbReference>
<dbReference type="AlphaFoldDB" id="A0A7Z8KQ14"/>
<dbReference type="RefSeq" id="WP_154808888.1">
    <property type="nucleotide sequence ID" value="NZ_VIAQ01000009.1"/>
</dbReference>
<dbReference type="Pfam" id="PF01912">
    <property type="entry name" value="eIF-6"/>
    <property type="match status" value="1"/>
</dbReference>
<dbReference type="PIRSF" id="PIRSF006413">
    <property type="entry name" value="IF-6"/>
    <property type="match status" value="1"/>
</dbReference>
<dbReference type="InterPro" id="IPR002769">
    <property type="entry name" value="eIF6"/>
</dbReference>
<organism evidence="4 5">
    <name type="scientific">Methanolobus vulcani</name>
    <dbReference type="NCBI Taxonomy" id="38026"/>
    <lineage>
        <taxon>Archaea</taxon>
        <taxon>Methanobacteriati</taxon>
        <taxon>Methanobacteriota</taxon>
        <taxon>Stenosarchaea group</taxon>
        <taxon>Methanomicrobia</taxon>
        <taxon>Methanosarcinales</taxon>
        <taxon>Methanosarcinaceae</taxon>
        <taxon>Methanolobus</taxon>
    </lineage>
</organism>
<comment type="function">
    <text evidence="3">Binds to the 50S ribosomal subunit and prevents its association with the 30S ribosomal subunit to form the 70S initiation complex.</text>
</comment>
<dbReference type="GO" id="GO:0003743">
    <property type="term" value="F:translation initiation factor activity"/>
    <property type="evidence" value="ECO:0007669"/>
    <property type="project" value="UniProtKB-UniRule"/>
</dbReference>
<accession>A0A7Z8KQ14</accession>
<dbReference type="SMART" id="SM00654">
    <property type="entry name" value="eIF6"/>
    <property type="match status" value="1"/>
</dbReference>
<name>A0A7Z8KQ14_9EURY</name>
<dbReference type="Proteomes" id="UP000319335">
    <property type="component" value="Unassembled WGS sequence"/>
</dbReference>
<dbReference type="GO" id="GO:0043022">
    <property type="term" value="F:ribosome binding"/>
    <property type="evidence" value="ECO:0007669"/>
    <property type="project" value="InterPro"/>
</dbReference>
<proteinExistence type="inferred from homology"/>
<evidence type="ECO:0000313" key="4">
    <source>
        <dbReference type="EMBL" id="TQD27317.1"/>
    </source>
</evidence>
<keyword evidence="5" id="KW-1185">Reference proteome</keyword>
<dbReference type="Gene3D" id="3.75.10.10">
    <property type="entry name" value="L-arginine/glycine Amidinotransferase, Chain A"/>
    <property type="match status" value="1"/>
</dbReference>
<dbReference type="GO" id="GO:0042256">
    <property type="term" value="P:cytosolic ribosome assembly"/>
    <property type="evidence" value="ECO:0007669"/>
    <property type="project" value="InterPro"/>
</dbReference>
<dbReference type="NCBIfam" id="NF003130">
    <property type="entry name" value="PRK04046.2-1"/>
    <property type="match status" value="1"/>
</dbReference>
<dbReference type="SUPFAM" id="SSF55909">
    <property type="entry name" value="Pentein"/>
    <property type="match status" value="1"/>
</dbReference>
<evidence type="ECO:0000313" key="5">
    <source>
        <dbReference type="Proteomes" id="UP000319335"/>
    </source>
</evidence>
<protein>
    <recommendedName>
        <fullName evidence="3">Translation initiation factor 6</fullName>
        <shortName evidence="3">aIF-6</shortName>
    </recommendedName>
</protein>
<keyword evidence="2 3" id="KW-0648">Protein biosynthesis</keyword>
<evidence type="ECO:0000256" key="2">
    <source>
        <dbReference type="ARBA" id="ARBA00022917"/>
    </source>
</evidence>